<evidence type="ECO:0000256" key="8">
    <source>
        <dbReference type="RuleBase" id="RU004335"/>
    </source>
</evidence>
<evidence type="ECO:0000256" key="4">
    <source>
        <dbReference type="ARBA" id="ARBA00022729"/>
    </source>
</evidence>
<feature type="chain" id="PRO_5036446488" description="glucan endo-1,3-beta-D-glucosidase" evidence="9">
    <location>
        <begin position="21"/>
        <end position="556"/>
    </location>
</feature>
<dbReference type="GO" id="GO:0005975">
    <property type="term" value="P:carbohydrate metabolic process"/>
    <property type="evidence" value="ECO:0007669"/>
    <property type="project" value="InterPro"/>
</dbReference>
<dbReference type="Proteomes" id="UP000886885">
    <property type="component" value="Chromosome 4A"/>
</dbReference>
<evidence type="ECO:0000256" key="6">
    <source>
        <dbReference type="ARBA" id="ARBA00023157"/>
    </source>
</evidence>
<dbReference type="PANTHER" id="PTHR32227">
    <property type="entry name" value="GLUCAN ENDO-1,3-BETA-GLUCOSIDASE BG1-RELATED-RELATED"/>
    <property type="match status" value="1"/>
</dbReference>
<accession>A0A8X8D6D9</accession>
<keyword evidence="4 9" id="KW-0732">Signal</keyword>
<dbReference type="EMBL" id="JAAWWB010000007">
    <property type="protein sequence ID" value="KAG6779510.1"/>
    <property type="molecule type" value="Genomic_DNA"/>
</dbReference>
<evidence type="ECO:0000256" key="7">
    <source>
        <dbReference type="ARBA" id="ARBA00023295"/>
    </source>
</evidence>
<evidence type="ECO:0000256" key="9">
    <source>
        <dbReference type="SAM" id="SignalP"/>
    </source>
</evidence>
<evidence type="ECO:0000256" key="3">
    <source>
        <dbReference type="ARBA" id="ARBA00012780"/>
    </source>
</evidence>
<comment type="similarity">
    <text evidence="2 8">Belongs to the glycosyl hydrolase 17 family.</text>
</comment>
<dbReference type="AlphaFoldDB" id="A0A8X8D6D9"/>
<dbReference type="FunFam" id="1.20.58.1040:FF:000003">
    <property type="entry name" value="glucan endo-1,3-beta-glucosidase 7"/>
    <property type="match status" value="1"/>
</dbReference>
<evidence type="ECO:0000259" key="10">
    <source>
        <dbReference type="SMART" id="SM00768"/>
    </source>
</evidence>
<feature type="signal peptide" evidence="9">
    <location>
        <begin position="1"/>
        <end position="20"/>
    </location>
</feature>
<keyword evidence="7" id="KW-0326">Glycosidase</keyword>
<comment type="caution">
    <text evidence="11">The sequence shown here is derived from an EMBL/GenBank/DDBJ whole genome shotgun (WGS) entry which is preliminary data.</text>
</comment>
<proteinExistence type="inferred from homology"/>
<feature type="domain" description="X8" evidence="10">
    <location>
        <begin position="461"/>
        <end position="543"/>
    </location>
</feature>
<dbReference type="SMART" id="SM00768">
    <property type="entry name" value="X8"/>
    <property type="match status" value="1"/>
</dbReference>
<dbReference type="InterPro" id="IPR012946">
    <property type="entry name" value="X8"/>
</dbReference>
<dbReference type="EC" id="3.2.1.39" evidence="3"/>
<dbReference type="OrthoDB" id="941679at2759"/>
<gene>
    <name evidence="11" type="ORF">POTOM_015899</name>
</gene>
<dbReference type="InterPro" id="IPR044965">
    <property type="entry name" value="Glyco_hydro_17_plant"/>
</dbReference>
<dbReference type="GO" id="GO:0042973">
    <property type="term" value="F:glucan endo-1,3-beta-D-glucosidase activity"/>
    <property type="evidence" value="ECO:0007669"/>
    <property type="project" value="UniProtKB-EC"/>
</dbReference>
<comment type="catalytic activity">
    <reaction evidence="1">
        <text>Hydrolysis of (1-&gt;3)-beta-D-glucosidic linkages in (1-&gt;3)-beta-D-glucans.</text>
        <dbReference type="EC" id="3.2.1.39"/>
    </reaction>
</comment>
<reference evidence="11" key="1">
    <citation type="journal article" date="2020" name="bioRxiv">
        <title>Hybrid origin of Populus tomentosa Carr. identified through genome sequencing and phylogenomic analysis.</title>
        <authorList>
            <person name="An X."/>
            <person name="Gao K."/>
            <person name="Chen Z."/>
            <person name="Li J."/>
            <person name="Yang X."/>
            <person name="Yang X."/>
            <person name="Zhou J."/>
            <person name="Guo T."/>
            <person name="Zhao T."/>
            <person name="Huang S."/>
            <person name="Miao D."/>
            <person name="Khan W.U."/>
            <person name="Rao P."/>
            <person name="Ye M."/>
            <person name="Lei B."/>
            <person name="Liao W."/>
            <person name="Wang J."/>
            <person name="Ji L."/>
            <person name="Li Y."/>
            <person name="Guo B."/>
            <person name="Mustafa N.S."/>
            <person name="Li S."/>
            <person name="Yun Q."/>
            <person name="Keller S.R."/>
            <person name="Mao J."/>
            <person name="Zhang R."/>
            <person name="Strauss S.H."/>
        </authorList>
    </citation>
    <scope>NUCLEOTIDE SEQUENCE</scope>
    <source>
        <strain evidence="11">GM15</strain>
        <tissue evidence="11">Leaf</tissue>
    </source>
</reference>
<evidence type="ECO:0000256" key="5">
    <source>
        <dbReference type="ARBA" id="ARBA00022801"/>
    </source>
</evidence>
<evidence type="ECO:0000313" key="11">
    <source>
        <dbReference type="EMBL" id="KAG6779510.1"/>
    </source>
</evidence>
<keyword evidence="12" id="KW-1185">Reference proteome</keyword>
<organism evidence="11 12">
    <name type="scientific">Populus tomentosa</name>
    <name type="common">Chinese white poplar</name>
    <dbReference type="NCBI Taxonomy" id="118781"/>
    <lineage>
        <taxon>Eukaryota</taxon>
        <taxon>Viridiplantae</taxon>
        <taxon>Streptophyta</taxon>
        <taxon>Embryophyta</taxon>
        <taxon>Tracheophyta</taxon>
        <taxon>Spermatophyta</taxon>
        <taxon>Magnoliopsida</taxon>
        <taxon>eudicotyledons</taxon>
        <taxon>Gunneridae</taxon>
        <taxon>Pentapetalae</taxon>
        <taxon>rosids</taxon>
        <taxon>fabids</taxon>
        <taxon>Malpighiales</taxon>
        <taxon>Salicaceae</taxon>
        <taxon>Saliceae</taxon>
        <taxon>Populus</taxon>
    </lineage>
</organism>
<dbReference type="Pfam" id="PF07983">
    <property type="entry name" value="X8"/>
    <property type="match status" value="1"/>
</dbReference>
<evidence type="ECO:0000256" key="2">
    <source>
        <dbReference type="ARBA" id="ARBA00008773"/>
    </source>
</evidence>
<keyword evidence="5" id="KW-0378">Hydrolase</keyword>
<dbReference type="InterPro" id="IPR000490">
    <property type="entry name" value="Glyco_hydro_17"/>
</dbReference>
<protein>
    <recommendedName>
        <fullName evidence="3">glucan endo-1,3-beta-D-glucosidase</fullName>
        <ecNumber evidence="3">3.2.1.39</ecNumber>
    </recommendedName>
</protein>
<evidence type="ECO:0000313" key="12">
    <source>
        <dbReference type="Proteomes" id="UP000886885"/>
    </source>
</evidence>
<name>A0A8X8D6D9_POPTO</name>
<dbReference type="Pfam" id="PF00332">
    <property type="entry name" value="Glyco_hydro_17"/>
    <property type="match status" value="2"/>
</dbReference>
<evidence type="ECO:0000256" key="1">
    <source>
        <dbReference type="ARBA" id="ARBA00000382"/>
    </source>
</evidence>
<keyword evidence="6" id="KW-1015">Disulfide bond</keyword>
<sequence>MAFAILIFLYLLQSCNLASSESFIGVNYGQVADNLPSPSATAKLLQSTAVQKVRLYGADPAIIRALANTGIGIVIGAANGEIPALASDPNFATQWINSNVLTYYPASKIILITVGNEVLLTNDQNLISQLLPAMQNMQRALSSASLGGKVKVSTVHSMAILSRSDPPSSGLFNPAYQDTMRRLLQFQKDNGSPLAVNPYPFFAYQSDARPETLAFCLFQPNPGRVDSGNGIKYMNMFDAQRLNDTLTCEVDKQKALQKFLSNFDHLALVKAVSFSSAEKMIFWKAYDLRALNCTDVTYVPDDRVAIAMIYALILPRFELLGMLKMLANLIREHHVDAVRSALNAMGFIDVEIVVAETGWPYKGDSNEVGPGIENARAYNGNLVAHLRSMVGTPLMPGKSVDTYIFALYDEDLKSGPASERSFGLLKPDLSVTYDIGLLKSSLTPSTPTTPVTPSPKPTTAGWCVPKAGVSDAQLQASLDYACGQGIDCGPIQPGGACFEPNTVASHASYAMNLYYQKSAKNPWNCDFSETATLTLKNPSKSHFNSNAISLHIYLQF</sequence>